<dbReference type="EMBL" id="CAMXCT030002149">
    <property type="protein sequence ID" value="CAL4783353.1"/>
    <property type="molecule type" value="Genomic_DNA"/>
</dbReference>
<evidence type="ECO:0000313" key="4">
    <source>
        <dbReference type="Proteomes" id="UP001152797"/>
    </source>
</evidence>
<dbReference type="EMBL" id="CAMXCT020002149">
    <property type="protein sequence ID" value="CAL1149416.1"/>
    <property type="molecule type" value="Genomic_DNA"/>
</dbReference>
<organism evidence="2">
    <name type="scientific">Cladocopium goreaui</name>
    <dbReference type="NCBI Taxonomy" id="2562237"/>
    <lineage>
        <taxon>Eukaryota</taxon>
        <taxon>Sar</taxon>
        <taxon>Alveolata</taxon>
        <taxon>Dinophyceae</taxon>
        <taxon>Suessiales</taxon>
        <taxon>Symbiodiniaceae</taxon>
        <taxon>Cladocopium</taxon>
    </lineage>
</organism>
<dbReference type="Proteomes" id="UP001152797">
    <property type="component" value="Unassembled WGS sequence"/>
</dbReference>
<dbReference type="EMBL" id="CAMXCT010002149">
    <property type="protein sequence ID" value="CAI3996041.1"/>
    <property type="molecule type" value="Genomic_DNA"/>
</dbReference>
<proteinExistence type="predicted"/>
<evidence type="ECO:0000256" key="1">
    <source>
        <dbReference type="SAM" id="MobiDB-lite"/>
    </source>
</evidence>
<sequence length="530" mass="56408">MTATARLRLDEVSRLFPEAHRPRDRRAKDIHRAIGVSANVTVCTTRSSAVAADAGSLGPPGMMCRSQVACSSPVTNGVPNPCVHFSPFQAENQVVQTPTLTGSCGVQLRNTCGTRPSPCRPRSGSDTLSRSPSPIPTHYSVGAPVMLPSTATTRPFMPNNRGSLAKLSTVQLGGLQPMVPRSPGQSTAGPIQSAIVPVVVKRARSMSPSSPVQQTYSTAYPASPTMSPATSFRTPMSPGISFRPTMSPGISFRPVASQSYSYTCSTTWNRPSSCSPSREVSIEPVKERVVARPRSPFQSMSVKDPRLPPCPRLYRPCRPSQNINVADQRHMDSGPLKDRGVPIIQGCENATGELETASGSIGSSARSARVSEDVHKAAPSQFLPEPPPTILKQNYEADLEEAYILSAFRRKDENDMADGWKGVFLDLSHNGHNGHNGEAKEAPEAADTAGTGLPSVESLRATLQALRVQDRLRMEAPLVPTVPTVPMAAMAAAGCQLEPDEQSSDVGRAIGGAELAVTNAQFNAEAQLLA</sequence>
<evidence type="ECO:0000313" key="3">
    <source>
        <dbReference type="EMBL" id="CAL4783353.1"/>
    </source>
</evidence>
<name>A0A9P1CTI1_9DINO</name>
<keyword evidence="4" id="KW-1185">Reference proteome</keyword>
<feature type="region of interest" description="Disordered" evidence="1">
    <location>
        <begin position="206"/>
        <end position="228"/>
    </location>
</feature>
<gene>
    <name evidence="2" type="ORF">C1SCF055_LOCUS22550</name>
</gene>
<reference evidence="2" key="1">
    <citation type="submission" date="2022-10" db="EMBL/GenBank/DDBJ databases">
        <authorList>
            <person name="Chen Y."/>
            <person name="Dougan E. K."/>
            <person name="Chan C."/>
            <person name="Rhodes N."/>
            <person name="Thang M."/>
        </authorList>
    </citation>
    <scope>NUCLEOTIDE SEQUENCE</scope>
</reference>
<dbReference type="OrthoDB" id="424544at2759"/>
<comment type="caution">
    <text evidence="2">The sequence shown here is derived from an EMBL/GenBank/DDBJ whole genome shotgun (WGS) entry which is preliminary data.</text>
</comment>
<reference evidence="3 4" key="2">
    <citation type="submission" date="2024-05" db="EMBL/GenBank/DDBJ databases">
        <authorList>
            <person name="Chen Y."/>
            <person name="Shah S."/>
            <person name="Dougan E. K."/>
            <person name="Thang M."/>
            <person name="Chan C."/>
        </authorList>
    </citation>
    <scope>NUCLEOTIDE SEQUENCE [LARGE SCALE GENOMIC DNA]</scope>
</reference>
<evidence type="ECO:0000313" key="2">
    <source>
        <dbReference type="EMBL" id="CAI3996041.1"/>
    </source>
</evidence>
<accession>A0A9P1CTI1</accession>
<dbReference type="AlphaFoldDB" id="A0A9P1CTI1"/>
<protein>
    <submittedName>
        <fullName evidence="2">Uncharacterized protein</fullName>
    </submittedName>
</protein>
<feature type="region of interest" description="Disordered" evidence="1">
    <location>
        <begin position="113"/>
        <end position="142"/>
    </location>
</feature>